<dbReference type="CDD" id="cd03441">
    <property type="entry name" value="R_hydratase_like"/>
    <property type="match status" value="1"/>
</dbReference>
<dbReference type="InterPro" id="IPR016709">
    <property type="entry name" value="HadA-like"/>
</dbReference>
<feature type="domain" description="FAS1-like dehydratase" evidence="1">
    <location>
        <begin position="7"/>
        <end position="134"/>
    </location>
</feature>
<dbReference type="InterPro" id="IPR029069">
    <property type="entry name" value="HotDog_dom_sf"/>
</dbReference>
<evidence type="ECO:0000313" key="3">
    <source>
        <dbReference type="Proteomes" id="UP000233440"/>
    </source>
</evidence>
<protein>
    <submittedName>
        <fullName evidence="2">MaoC family dehydratase</fullName>
    </submittedName>
</protein>
<dbReference type="PIRSF" id="PIRSF018072">
    <property type="entry name" value="UCP018072"/>
    <property type="match status" value="1"/>
</dbReference>
<proteinExistence type="predicted"/>
<accession>A0A2N3LLS8</accession>
<gene>
    <name evidence="2" type="ORF">CWO92_07665</name>
</gene>
<reference evidence="2 3" key="1">
    <citation type="submission" date="2017-11" db="EMBL/GenBank/DDBJ databases">
        <title>Bacillus camelliae sp. nov., isolated from pu'er tea.</title>
        <authorList>
            <person name="Niu L."/>
        </authorList>
    </citation>
    <scope>NUCLEOTIDE SEQUENCE [LARGE SCALE GENOMIC DNA]</scope>
    <source>
        <strain evidence="2 3">7578-1</strain>
    </source>
</reference>
<dbReference type="Pfam" id="PF13452">
    <property type="entry name" value="FAS1_DH_region"/>
    <property type="match status" value="1"/>
</dbReference>
<dbReference type="InterPro" id="IPR039569">
    <property type="entry name" value="FAS1-like_DH_region"/>
</dbReference>
<name>A0A2N3LLS8_9BACI</name>
<dbReference type="OrthoDB" id="160199at2"/>
<sequence length="145" mass="16833">MQSMNKTGKTFHVQPFTVERGKIKEFAMAIGDDNPIYYDVEKAKEQGFRDIPIPPTFPTVMEMWSGLDFETLIRELDLDPLMVLHGEQEYEYLEDICAGDEITCTAKVISHVEKRRMTFITIENRFSRDGKIVLIARSNIIERNQ</sequence>
<organism evidence="2 3">
    <name type="scientific">Heyndrickxia camelliae</name>
    <dbReference type="NCBI Taxonomy" id="1707093"/>
    <lineage>
        <taxon>Bacteria</taxon>
        <taxon>Bacillati</taxon>
        <taxon>Bacillota</taxon>
        <taxon>Bacilli</taxon>
        <taxon>Bacillales</taxon>
        <taxon>Bacillaceae</taxon>
        <taxon>Heyndrickxia</taxon>
    </lineage>
</organism>
<dbReference type="EMBL" id="PIQO01000004">
    <property type="protein sequence ID" value="PKR85578.1"/>
    <property type="molecule type" value="Genomic_DNA"/>
</dbReference>
<dbReference type="Proteomes" id="UP000233440">
    <property type="component" value="Unassembled WGS sequence"/>
</dbReference>
<dbReference type="AlphaFoldDB" id="A0A2N3LLS8"/>
<keyword evidence="3" id="KW-1185">Reference proteome</keyword>
<comment type="caution">
    <text evidence="2">The sequence shown here is derived from an EMBL/GenBank/DDBJ whole genome shotgun (WGS) entry which is preliminary data.</text>
</comment>
<evidence type="ECO:0000259" key="1">
    <source>
        <dbReference type="Pfam" id="PF13452"/>
    </source>
</evidence>
<evidence type="ECO:0000313" key="2">
    <source>
        <dbReference type="EMBL" id="PKR85578.1"/>
    </source>
</evidence>
<dbReference type="SUPFAM" id="SSF54637">
    <property type="entry name" value="Thioesterase/thiol ester dehydrase-isomerase"/>
    <property type="match status" value="1"/>
</dbReference>
<dbReference type="Gene3D" id="3.10.129.10">
    <property type="entry name" value="Hotdog Thioesterase"/>
    <property type="match status" value="1"/>
</dbReference>